<dbReference type="Proteomes" id="UP001626550">
    <property type="component" value="Unassembled WGS sequence"/>
</dbReference>
<sequence length="552" mass="63209">MNIFIVTSQLLEEMPKFLTALDPRANSLWDILKMTELENLAEPTKEQMECMALLAAAMDYEEKPNYKNMLLRLDQSKVSVEELKSAVATYFDAIKQLPESMPLMAYVMPQLLQDVNLVYANIAKKLMRGGYSRDVVNSYLDATLPKTIRKVLFTDMTFKSLLATISSDLQGISSEKDRSDYLEAVTMGMITRRSPRFAGVFLIHVLNNTDASQGQEICKHVSQTLGRFTVGPNYLNEALNAVYEAKDRKRLGELQMAYLSLYDLNRFRLNEMQDTKSPPFSNLSPAQFVDLLRDQKLTDEELRPVINNLRNNYGLLRLNSICIALAVLKDEPEKLEQMTKELLKLEPNHLNNLLSGYHFLLLLKAWPVDKIELMLEIGEHVSQDEQVQTNRTLQHAILAAVVRKGLITGKEDKVQGKLQTLLERNREISQGTLGLPLTHLVGNTRMPLEIEELKRTIAYVDNMDASLLPVFVDFCCRNMSAYVLESQQPSQVMTNLFEEMNNNKALEKIEWLDTLKTQTLRQMWSACLKCERTHECPFKEQLMEVVKSRNLL</sequence>
<comment type="caution">
    <text evidence="1">The sequence shown here is derived from an EMBL/GenBank/DDBJ whole genome shotgun (WGS) entry which is preliminary data.</text>
</comment>
<proteinExistence type="predicted"/>
<evidence type="ECO:0000313" key="2">
    <source>
        <dbReference type="Proteomes" id="UP001626550"/>
    </source>
</evidence>
<name>A0ABD2QDU3_9PLAT</name>
<dbReference type="EMBL" id="JBJKFK010000341">
    <property type="protein sequence ID" value="KAL3317714.1"/>
    <property type="molecule type" value="Genomic_DNA"/>
</dbReference>
<accession>A0ABD2QDU3</accession>
<organism evidence="1 2">
    <name type="scientific">Cichlidogyrus casuarinus</name>
    <dbReference type="NCBI Taxonomy" id="1844966"/>
    <lineage>
        <taxon>Eukaryota</taxon>
        <taxon>Metazoa</taxon>
        <taxon>Spiralia</taxon>
        <taxon>Lophotrochozoa</taxon>
        <taxon>Platyhelminthes</taxon>
        <taxon>Monogenea</taxon>
        <taxon>Monopisthocotylea</taxon>
        <taxon>Dactylogyridea</taxon>
        <taxon>Ancyrocephalidae</taxon>
        <taxon>Cichlidogyrus</taxon>
    </lineage>
</organism>
<dbReference type="AlphaFoldDB" id="A0ABD2QDU3"/>
<protein>
    <submittedName>
        <fullName evidence="1">Uncharacterized protein</fullName>
    </submittedName>
</protein>
<reference evidence="1 2" key="1">
    <citation type="submission" date="2024-11" db="EMBL/GenBank/DDBJ databases">
        <title>Adaptive evolution of stress response genes in parasites aligns with host niche diversity.</title>
        <authorList>
            <person name="Hahn C."/>
            <person name="Resl P."/>
        </authorList>
    </citation>
    <scope>NUCLEOTIDE SEQUENCE [LARGE SCALE GENOMIC DNA]</scope>
    <source>
        <strain evidence="1">EGGRZ-B1_66</strain>
        <tissue evidence="1">Body</tissue>
    </source>
</reference>
<gene>
    <name evidence="1" type="ORF">Ciccas_003629</name>
</gene>
<keyword evidence="2" id="KW-1185">Reference proteome</keyword>
<evidence type="ECO:0000313" key="1">
    <source>
        <dbReference type="EMBL" id="KAL3317714.1"/>
    </source>
</evidence>